<proteinExistence type="predicted"/>
<evidence type="ECO:0000259" key="1">
    <source>
        <dbReference type="Pfam" id="PF13403"/>
    </source>
</evidence>
<dbReference type="OrthoDB" id="7685535at2"/>
<keyword evidence="3" id="KW-1185">Reference proteome</keyword>
<sequence>MRLGKTMKDTSENWWTDIAPQKGKVAPVYSGPGFGLLADTPVATPDGWVAVGELDAGDEVLTFDAGFQPLSAMVREDRVRAGTRWPETLRPVLVPAGALENREEVLMLPHQGILLEVEEVADRLGDPYAVIPAAALACIPGVERVSPQGAAEIVLPVFAEDHMVFAAGGMLTFCQAHWGTRAGLMPRFGAPTNYNMLPVNAARALVEVLLTEFEGEAIA</sequence>
<dbReference type="InterPro" id="IPR036844">
    <property type="entry name" value="Hint_dom_sf"/>
</dbReference>
<name>A0A1I4GZA1_9RHOB</name>
<dbReference type="STRING" id="1280847.SAMN04488036_11061"/>
<protein>
    <submittedName>
        <fullName evidence="2">Hint domain-containing protein</fullName>
    </submittedName>
</protein>
<gene>
    <name evidence="2" type="ORF">SAMN04488036_11061</name>
</gene>
<organism evidence="2 3">
    <name type="scientific">Shimia haliotis</name>
    <dbReference type="NCBI Taxonomy" id="1280847"/>
    <lineage>
        <taxon>Bacteria</taxon>
        <taxon>Pseudomonadati</taxon>
        <taxon>Pseudomonadota</taxon>
        <taxon>Alphaproteobacteria</taxon>
        <taxon>Rhodobacterales</taxon>
        <taxon>Roseobacteraceae</taxon>
    </lineage>
</organism>
<dbReference type="EMBL" id="FOSZ01000010">
    <property type="protein sequence ID" value="SFL34763.1"/>
    <property type="molecule type" value="Genomic_DNA"/>
</dbReference>
<dbReference type="SUPFAM" id="SSF51294">
    <property type="entry name" value="Hedgehog/intein (Hint) domain"/>
    <property type="match status" value="1"/>
</dbReference>
<dbReference type="Pfam" id="PF13403">
    <property type="entry name" value="Hint_2"/>
    <property type="match status" value="1"/>
</dbReference>
<evidence type="ECO:0000313" key="2">
    <source>
        <dbReference type="EMBL" id="SFL34763.1"/>
    </source>
</evidence>
<feature type="domain" description="Hedgehog/Intein (Hint)" evidence="1">
    <location>
        <begin position="36"/>
        <end position="168"/>
    </location>
</feature>
<dbReference type="InterPro" id="IPR028992">
    <property type="entry name" value="Hedgehog/Intein_dom"/>
</dbReference>
<accession>A0A1I4GZA1</accession>
<reference evidence="3" key="1">
    <citation type="submission" date="2016-10" db="EMBL/GenBank/DDBJ databases">
        <authorList>
            <person name="Varghese N."/>
            <person name="Submissions S."/>
        </authorList>
    </citation>
    <scope>NUCLEOTIDE SEQUENCE [LARGE SCALE GENOMIC DNA]</scope>
    <source>
        <strain evidence="3">DSM 28453</strain>
    </source>
</reference>
<dbReference type="Proteomes" id="UP000198851">
    <property type="component" value="Unassembled WGS sequence"/>
</dbReference>
<evidence type="ECO:0000313" key="3">
    <source>
        <dbReference type="Proteomes" id="UP000198851"/>
    </source>
</evidence>
<dbReference type="AlphaFoldDB" id="A0A1I4GZA1"/>